<gene>
    <name evidence="2" type="ORF">GCM10009751_19340</name>
</gene>
<comment type="caution">
    <text evidence="2">The sequence shown here is derived from an EMBL/GenBank/DDBJ whole genome shotgun (WGS) entry which is preliminary data.</text>
</comment>
<dbReference type="Proteomes" id="UP001501094">
    <property type="component" value="Unassembled WGS sequence"/>
</dbReference>
<protein>
    <submittedName>
        <fullName evidence="2">Uncharacterized protein</fullName>
    </submittedName>
</protein>
<dbReference type="EMBL" id="BAAANL010000003">
    <property type="protein sequence ID" value="GAA1861725.1"/>
    <property type="molecule type" value="Genomic_DNA"/>
</dbReference>
<keyword evidence="3" id="KW-1185">Reference proteome</keyword>
<sequence>MVVPSDTVPRSTAIDLTPLGLPSPGPDKSVASLLTETVPASDVLTETEVTGATESR</sequence>
<evidence type="ECO:0000313" key="3">
    <source>
        <dbReference type="Proteomes" id="UP001501094"/>
    </source>
</evidence>
<organism evidence="2 3">
    <name type="scientific">Myceligenerans crystallogenes</name>
    <dbReference type="NCBI Taxonomy" id="316335"/>
    <lineage>
        <taxon>Bacteria</taxon>
        <taxon>Bacillati</taxon>
        <taxon>Actinomycetota</taxon>
        <taxon>Actinomycetes</taxon>
        <taxon>Micrococcales</taxon>
        <taxon>Promicromonosporaceae</taxon>
        <taxon>Myceligenerans</taxon>
    </lineage>
</organism>
<proteinExistence type="predicted"/>
<accession>A0ABN2NDL9</accession>
<evidence type="ECO:0000256" key="1">
    <source>
        <dbReference type="SAM" id="MobiDB-lite"/>
    </source>
</evidence>
<name>A0ABN2NDL9_9MICO</name>
<feature type="region of interest" description="Disordered" evidence="1">
    <location>
        <begin position="1"/>
        <end position="28"/>
    </location>
</feature>
<reference evidence="2 3" key="1">
    <citation type="journal article" date="2019" name="Int. J. Syst. Evol. Microbiol.">
        <title>The Global Catalogue of Microorganisms (GCM) 10K type strain sequencing project: providing services to taxonomists for standard genome sequencing and annotation.</title>
        <authorList>
            <consortium name="The Broad Institute Genomics Platform"/>
            <consortium name="The Broad Institute Genome Sequencing Center for Infectious Disease"/>
            <person name="Wu L."/>
            <person name="Ma J."/>
        </authorList>
    </citation>
    <scope>NUCLEOTIDE SEQUENCE [LARGE SCALE GENOMIC DNA]</scope>
    <source>
        <strain evidence="2 3">JCM 14326</strain>
    </source>
</reference>
<evidence type="ECO:0000313" key="2">
    <source>
        <dbReference type="EMBL" id="GAA1861725.1"/>
    </source>
</evidence>